<keyword evidence="1" id="KW-0547">Nucleotide-binding</keyword>
<gene>
    <name evidence="3" type="ORF">LTRI10_LOCUS4690</name>
</gene>
<dbReference type="Pfam" id="PF05970">
    <property type="entry name" value="PIF1"/>
    <property type="match status" value="1"/>
</dbReference>
<comment type="similarity">
    <text evidence="1">Belongs to the helicase family.</text>
</comment>
<dbReference type="InterPro" id="IPR010285">
    <property type="entry name" value="DNA_helicase_pif1-like_DEAD"/>
</dbReference>
<evidence type="ECO:0000259" key="2">
    <source>
        <dbReference type="Pfam" id="PF05970"/>
    </source>
</evidence>
<evidence type="ECO:0000313" key="4">
    <source>
        <dbReference type="Proteomes" id="UP001497516"/>
    </source>
</evidence>
<keyword evidence="1" id="KW-0347">Helicase</keyword>
<dbReference type="GO" id="GO:0043139">
    <property type="term" value="F:5'-3' DNA helicase activity"/>
    <property type="evidence" value="ECO:0007669"/>
    <property type="project" value="UniProtKB-EC"/>
</dbReference>
<dbReference type="InterPro" id="IPR027417">
    <property type="entry name" value="P-loop_NTPase"/>
</dbReference>
<keyword evidence="1" id="KW-0378">Hydrolase</keyword>
<keyword evidence="4" id="KW-1185">Reference proteome</keyword>
<dbReference type="EMBL" id="OZ034813">
    <property type="protein sequence ID" value="CAL1357030.1"/>
    <property type="molecule type" value="Genomic_DNA"/>
</dbReference>
<keyword evidence="1" id="KW-0227">DNA damage</keyword>
<keyword evidence="1" id="KW-0067">ATP-binding</keyword>
<evidence type="ECO:0000313" key="3">
    <source>
        <dbReference type="EMBL" id="CAL1357030.1"/>
    </source>
</evidence>
<dbReference type="AlphaFoldDB" id="A0AAV2CKV4"/>
<accession>A0AAV2CKV4</accession>
<dbReference type="PANTHER" id="PTHR10492">
    <property type="match status" value="1"/>
</dbReference>
<dbReference type="GO" id="GO:0005524">
    <property type="term" value="F:ATP binding"/>
    <property type="evidence" value="ECO:0007669"/>
    <property type="project" value="UniProtKB-KW"/>
</dbReference>
<dbReference type="EC" id="5.6.2.3" evidence="1"/>
<keyword evidence="1" id="KW-0234">DNA repair</keyword>
<feature type="domain" description="DNA helicase Pif1-like DEAD-box helicase" evidence="2">
    <location>
        <begin position="233"/>
        <end position="279"/>
    </location>
</feature>
<comment type="cofactor">
    <cofactor evidence="1">
        <name>Mg(2+)</name>
        <dbReference type="ChEBI" id="CHEBI:18420"/>
    </cofactor>
</comment>
<organism evidence="3 4">
    <name type="scientific">Linum trigynum</name>
    <dbReference type="NCBI Taxonomy" id="586398"/>
    <lineage>
        <taxon>Eukaryota</taxon>
        <taxon>Viridiplantae</taxon>
        <taxon>Streptophyta</taxon>
        <taxon>Embryophyta</taxon>
        <taxon>Tracheophyta</taxon>
        <taxon>Spermatophyta</taxon>
        <taxon>Magnoliopsida</taxon>
        <taxon>eudicotyledons</taxon>
        <taxon>Gunneridae</taxon>
        <taxon>Pentapetalae</taxon>
        <taxon>rosids</taxon>
        <taxon>fabids</taxon>
        <taxon>Malpighiales</taxon>
        <taxon>Linaceae</taxon>
        <taxon>Linum</taxon>
    </lineage>
</organism>
<comment type="catalytic activity">
    <reaction evidence="1">
        <text>ATP + H2O = ADP + phosphate + H(+)</text>
        <dbReference type="Rhea" id="RHEA:13065"/>
        <dbReference type="ChEBI" id="CHEBI:15377"/>
        <dbReference type="ChEBI" id="CHEBI:15378"/>
        <dbReference type="ChEBI" id="CHEBI:30616"/>
        <dbReference type="ChEBI" id="CHEBI:43474"/>
        <dbReference type="ChEBI" id="CHEBI:456216"/>
        <dbReference type="EC" id="5.6.2.3"/>
    </reaction>
</comment>
<name>A0AAV2CKV4_9ROSI</name>
<dbReference type="Gene3D" id="3.40.50.300">
    <property type="entry name" value="P-loop containing nucleotide triphosphate hydrolases"/>
    <property type="match status" value="1"/>
</dbReference>
<dbReference type="GO" id="GO:0016787">
    <property type="term" value="F:hydrolase activity"/>
    <property type="evidence" value="ECO:0007669"/>
    <property type="project" value="UniProtKB-KW"/>
</dbReference>
<keyword evidence="1" id="KW-0233">DNA recombination</keyword>
<dbReference type="SUPFAM" id="SSF52540">
    <property type="entry name" value="P-loop containing nucleoside triphosphate hydrolases"/>
    <property type="match status" value="1"/>
</dbReference>
<protein>
    <recommendedName>
        <fullName evidence="1">ATP-dependent DNA helicase</fullName>
        <ecNumber evidence="1">5.6.2.3</ecNumber>
    </recommendedName>
</protein>
<dbReference type="GO" id="GO:0000723">
    <property type="term" value="P:telomere maintenance"/>
    <property type="evidence" value="ECO:0007669"/>
    <property type="project" value="InterPro"/>
</dbReference>
<reference evidence="3 4" key="1">
    <citation type="submission" date="2024-04" db="EMBL/GenBank/DDBJ databases">
        <authorList>
            <person name="Fracassetti M."/>
        </authorList>
    </citation>
    <scope>NUCLEOTIDE SEQUENCE [LARGE SCALE GENOMIC DNA]</scope>
</reference>
<dbReference type="Proteomes" id="UP001497516">
    <property type="component" value="Chromosome 1"/>
</dbReference>
<evidence type="ECO:0000256" key="1">
    <source>
        <dbReference type="RuleBase" id="RU363044"/>
    </source>
</evidence>
<sequence>MLTEYFMLNRKDPEARSLMYADIPTAYTFHVRPKHWSKRKQGNVIGRIIFIPPGTTDVYFLRMLLTKVPGPTSFEDLMTVNGKLCKDYKEACMLRGFLIDDGEPEATMIKVRQWGMPALLRSLFVMILVHSEVADPGKLFETNWKLFADDFSYQAGRGLNLQHFQAPDEYLKNQVIKHIETLLHSHFRSLADFGLPQPTDYAHSLVSNRLICEQLNYDVCMQKRLADEIFSALNRGQQDAYHSIMTSVEQGLEKFFFLYGHGGTGKTYLYNTIIAKLAKPTTDCLGRCILRHCSHFTT</sequence>
<proteinExistence type="inferred from homology"/>
<dbReference type="GO" id="GO:0006310">
    <property type="term" value="P:DNA recombination"/>
    <property type="evidence" value="ECO:0007669"/>
    <property type="project" value="UniProtKB-KW"/>
</dbReference>
<dbReference type="GO" id="GO:0006281">
    <property type="term" value="P:DNA repair"/>
    <property type="evidence" value="ECO:0007669"/>
    <property type="project" value="UniProtKB-KW"/>
</dbReference>